<keyword evidence="6 11" id="KW-0812">Transmembrane</keyword>
<dbReference type="NCBIfam" id="TIGR02532">
    <property type="entry name" value="IV_pilin_GFxxxE"/>
    <property type="match status" value="1"/>
</dbReference>
<evidence type="ECO:0000256" key="9">
    <source>
        <dbReference type="ARBA" id="ARBA00025772"/>
    </source>
</evidence>
<feature type="transmembrane region" description="Helical" evidence="11">
    <location>
        <begin position="12"/>
        <end position="30"/>
    </location>
</feature>
<evidence type="ECO:0000256" key="2">
    <source>
        <dbReference type="ARBA" id="ARBA00021549"/>
    </source>
</evidence>
<evidence type="ECO:0000256" key="3">
    <source>
        <dbReference type="ARBA" id="ARBA00022475"/>
    </source>
</evidence>
<dbReference type="InterPro" id="IPR012902">
    <property type="entry name" value="N_methyl_site"/>
</dbReference>
<sequence>MRNIKGYSLIELMIVITIFVILAVAATSYMRTDGYYQESQTEQVENLIKTARITALQNNETVTICSSNDKSTCLNNSLWNGDFIIAFSNNDNTLLGTVESPDSSDYYAHLNNSGETSVQIAGRGRATGATATLTLCEGSDAYTQMIINSRGNVTIGNSPDNSVCTA</sequence>
<keyword evidence="14" id="KW-1185">Reference proteome</keyword>
<keyword evidence="7 11" id="KW-1133">Transmembrane helix</keyword>
<dbReference type="RefSeq" id="WP_072711350.1">
    <property type="nucleotide sequence ID" value="NZ_CP016796.1"/>
</dbReference>
<dbReference type="InterPro" id="IPR045584">
    <property type="entry name" value="Pilin-like"/>
</dbReference>
<gene>
    <name evidence="13" type="ORF">F7310_01760</name>
</gene>
<keyword evidence="8 11" id="KW-0472">Membrane</keyword>
<keyword evidence="4" id="KW-0488">Methylation</keyword>
<evidence type="ECO:0000256" key="7">
    <source>
        <dbReference type="ARBA" id="ARBA00022989"/>
    </source>
</evidence>
<dbReference type="AlphaFoldDB" id="A0A1L4BQN4"/>
<feature type="domain" description="General secretion pathway GspH" evidence="12">
    <location>
        <begin position="41"/>
        <end position="149"/>
    </location>
</feature>
<organism evidence="13 14">
    <name type="scientific">Francisella uliginis</name>
    <dbReference type="NCBI Taxonomy" id="573570"/>
    <lineage>
        <taxon>Bacteria</taxon>
        <taxon>Pseudomonadati</taxon>
        <taxon>Pseudomonadota</taxon>
        <taxon>Gammaproteobacteria</taxon>
        <taxon>Thiotrichales</taxon>
        <taxon>Francisellaceae</taxon>
        <taxon>Francisella</taxon>
    </lineage>
</organism>
<name>A0A1L4BQN4_9GAMM</name>
<comment type="subcellular location">
    <subcellularLocation>
        <location evidence="1">Cell inner membrane</location>
        <topology evidence="1">Single-pass membrane protein</topology>
    </subcellularLocation>
</comment>
<dbReference type="Gene3D" id="3.55.40.10">
    <property type="entry name" value="minor pseudopilin epsh domain"/>
    <property type="match status" value="1"/>
</dbReference>
<evidence type="ECO:0000313" key="14">
    <source>
        <dbReference type="Proteomes" id="UP000184222"/>
    </source>
</evidence>
<evidence type="ECO:0000256" key="1">
    <source>
        <dbReference type="ARBA" id="ARBA00004377"/>
    </source>
</evidence>
<dbReference type="OrthoDB" id="6120962at2"/>
<evidence type="ECO:0000259" key="12">
    <source>
        <dbReference type="Pfam" id="PF12019"/>
    </source>
</evidence>
<dbReference type="GO" id="GO:0005886">
    <property type="term" value="C:plasma membrane"/>
    <property type="evidence" value="ECO:0007669"/>
    <property type="project" value="UniProtKB-SubCell"/>
</dbReference>
<keyword evidence="3" id="KW-1003">Cell membrane</keyword>
<keyword evidence="5" id="KW-0997">Cell inner membrane</keyword>
<dbReference type="GO" id="GO:0015628">
    <property type="term" value="P:protein secretion by the type II secretion system"/>
    <property type="evidence" value="ECO:0007669"/>
    <property type="project" value="InterPro"/>
</dbReference>
<evidence type="ECO:0000256" key="5">
    <source>
        <dbReference type="ARBA" id="ARBA00022519"/>
    </source>
</evidence>
<dbReference type="KEGG" id="frx:F7310_01760"/>
<dbReference type="Proteomes" id="UP000184222">
    <property type="component" value="Chromosome"/>
</dbReference>
<evidence type="ECO:0000256" key="4">
    <source>
        <dbReference type="ARBA" id="ARBA00022481"/>
    </source>
</evidence>
<comment type="similarity">
    <text evidence="9">Belongs to the GSP H family.</text>
</comment>
<evidence type="ECO:0000256" key="10">
    <source>
        <dbReference type="ARBA" id="ARBA00030775"/>
    </source>
</evidence>
<evidence type="ECO:0000256" key="6">
    <source>
        <dbReference type="ARBA" id="ARBA00022692"/>
    </source>
</evidence>
<proteinExistence type="inferred from homology"/>
<accession>A0A1L4BQN4</accession>
<dbReference type="Pfam" id="PF12019">
    <property type="entry name" value="GspH"/>
    <property type="match status" value="1"/>
</dbReference>
<dbReference type="STRING" id="573570.F7310_01760"/>
<dbReference type="EMBL" id="CP016796">
    <property type="protein sequence ID" value="API86155.1"/>
    <property type="molecule type" value="Genomic_DNA"/>
</dbReference>
<evidence type="ECO:0000256" key="8">
    <source>
        <dbReference type="ARBA" id="ARBA00023136"/>
    </source>
</evidence>
<dbReference type="GO" id="GO:0015627">
    <property type="term" value="C:type II protein secretion system complex"/>
    <property type="evidence" value="ECO:0007669"/>
    <property type="project" value="InterPro"/>
</dbReference>
<dbReference type="PROSITE" id="PS00409">
    <property type="entry name" value="PROKAR_NTER_METHYL"/>
    <property type="match status" value="1"/>
</dbReference>
<dbReference type="Pfam" id="PF07963">
    <property type="entry name" value="N_methyl"/>
    <property type="match status" value="1"/>
</dbReference>
<reference evidence="13 14" key="1">
    <citation type="journal article" date="2016" name="Appl. Environ. Microbiol.">
        <title>Whole genome relationships among Francisella bacteria of diverse origin define new species and provide specific regions for detection.</title>
        <authorList>
            <person name="Challacombe J.F."/>
            <person name="Petersen J.M."/>
            <person name="Gallegos-Graves V."/>
            <person name="Hodge D."/>
            <person name="Pillai S."/>
            <person name="Kuske C.R."/>
        </authorList>
    </citation>
    <scope>NUCLEOTIDE SEQUENCE [LARGE SCALE GENOMIC DNA]</scope>
    <source>
        <strain evidence="14">TX07-7310</strain>
    </source>
</reference>
<evidence type="ECO:0000256" key="11">
    <source>
        <dbReference type="SAM" id="Phobius"/>
    </source>
</evidence>
<dbReference type="SUPFAM" id="SSF54523">
    <property type="entry name" value="Pili subunits"/>
    <property type="match status" value="1"/>
</dbReference>
<evidence type="ECO:0000313" key="13">
    <source>
        <dbReference type="EMBL" id="API86155.1"/>
    </source>
</evidence>
<protein>
    <recommendedName>
        <fullName evidence="2">Type II secretion system protein H</fullName>
    </recommendedName>
    <alternativeName>
        <fullName evidence="10">General secretion pathway protein H</fullName>
    </alternativeName>
</protein>
<dbReference type="InterPro" id="IPR022346">
    <property type="entry name" value="T2SS_GspH"/>
</dbReference>